<evidence type="ECO:0000256" key="1">
    <source>
        <dbReference type="PIRSR" id="PIRSR601310-1"/>
    </source>
</evidence>
<dbReference type="InterPro" id="IPR036265">
    <property type="entry name" value="HIT-like_sf"/>
</dbReference>
<dbReference type="Gene3D" id="3.30.428.10">
    <property type="entry name" value="HIT-like"/>
    <property type="match status" value="1"/>
</dbReference>
<dbReference type="GO" id="GO:0009117">
    <property type="term" value="P:nucleotide metabolic process"/>
    <property type="evidence" value="ECO:0007669"/>
    <property type="project" value="TreeGrafter"/>
</dbReference>
<dbReference type="EMBL" id="FPAB01000016">
    <property type="protein sequence ID" value="SFT23058.1"/>
    <property type="molecule type" value="Genomic_DNA"/>
</dbReference>
<name>A0A1I6WAP4_9ACTN</name>
<dbReference type="SUPFAM" id="SSF54197">
    <property type="entry name" value="HIT-like"/>
    <property type="match status" value="1"/>
</dbReference>
<dbReference type="RefSeq" id="WP_093844510.1">
    <property type="nucleotide sequence ID" value="NZ_FPAB01000016.1"/>
</dbReference>
<dbReference type="PROSITE" id="PS51084">
    <property type="entry name" value="HIT_2"/>
    <property type="match status" value="1"/>
</dbReference>
<reference evidence="6" key="1">
    <citation type="submission" date="2016-10" db="EMBL/GenBank/DDBJ databases">
        <authorList>
            <person name="Varghese N."/>
            <person name="Submissions S."/>
        </authorList>
    </citation>
    <scope>NUCLEOTIDE SEQUENCE [LARGE SCALE GENOMIC DNA]</scope>
    <source>
        <strain evidence="6">CGMCC 4.7047</strain>
    </source>
</reference>
<dbReference type="InterPro" id="IPR011146">
    <property type="entry name" value="HIT-like"/>
</dbReference>
<feature type="active site" description="Tele-AMP-histidine intermediate" evidence="1">
    <location>
        <position position="93"/>
    </location>
</feature>
<evidence type="ECO:0000256" key="3">
    <source>
        <dbReference type="PROSITE-ProRule" id="PRU00464"/>
    </source>
</evidence>
<sequence>MDPCPFCNIATGRAPAIIRAQWPDTIAIVPLRPVTPGHWLIIPRTHVTDATTSPDVTAQTMYRAAQLAADIEDPCNLITSVGPEATQSVLHLHIHLVPREYGDGLPLPWTPQQAAAELAGH</sequence>
<dbReference type="InterPro" id="IPR001310">
    <property type="entry name" value="Histidine_triad_HIT"/>
</dbReference>
<evidence type="ECO:0000313" key="5">
    <source>
        <dbReference type="EMBL" id="SFT23058.1"/>
    </source>
</evidence>
<dbReference type="Proteomes" id="UP000198873">
    <property type="component" value="Unassembled WGS sequence"/>
</dbReference>
<keyword evidence="6" id="KW-1185">Reference proteome</keyword>
<dbReference type="PRINTS" id="PR00332">
    <property type="entry name" value="HISTRIAD"/>
</dbReference>
<accession>A0A1I6WAP4</accession>
<gene>
    <name evidence="5" type="ORF">SAMN05444716_11628</name>
</gene>
<dbReference type="AlphaFoldDB" id="A0A1I6WAP4"/>
<proteinExistence type="predicted"/>
<dbReference type="GO" id="GO:0003824">
    <property type="term" value="F:catalytic activity"/>
    <property type="evidence" value="ECO:0007669"/>
    <property type="project" value="InterPro"/>
</dbReference>
<dbReference type="STRING" id="1176198.SAMN05444716_11628"/>
<evidence type="ECO:0000259" key="4">
    <source>
        <dbReference type="PROSITE" id="PS51084"/>
    </source>
</evidence>
<dbReference type="PANTHER" id="PTHR46648:SF1">
    <property type="entry name" value="ADENOSINE 5'-MONOPHOSPHORAMIDASE HNT1"/>
    <property type="match status" value="1"/>
</dbReference>
<evidence type="ECO:0000256" key="2">
    <source>
        <dbReference type="PIRSR" id="PIRSR601310-3"/>
    </source>
</evidence>
<protein>
    <submittedName>
        <fullName evidence="5">Histidine triad (HIT) family protein</fullName>
    </submittedName>
</protein>
<feature type="domain" description="HIT" evidence="4">
    <location>
        <begin position="5"/>
        <end position="106"/>
    </location>
</feature>
<organism evidence="5 6">
    <name type="scientific">Streptomyces harbinensis</name>
    <dbReference type="NCBI Taxonomy" id="1176198"/>
    <lineage>
        <taxon>Bacteria</taxon>
        <taxon>Bacillati</taxon>
        <taxon>Actinomycetota</taxon>
        <taxon>Actinomycetes</taxon>
        <taxon>Kitasatosporales</taxon>
        <taxon>Streptomycetaceae</taxon>
        <taxon>Streptomyces</taxon>
    </lineage>
</organism>
<dbReference type="Pfam" id="PF01230">
    <property type="entry name" value="HIT"/>
    <property type="match status" value="1"/>
</dbReference>
<evidence type="ECO:0000313" key="6">
    <source>
        <dbReference type="Proteomes" id="UP000198873"/>
    </source>
</evidence>
<feature type="short sequence motif" description="Histidine triad motif" evidence="2 3">
    <location>
        <begin position="91"/>
        <end position="95"/>
    </location>
</feature>
<dbReference type="PANTHER" id="PTHR46648">
    <property type="entry name" value="HIT FAMILY PROTEIN 1"/>
    <property type="match status" value="1"/>
</dbReference>